<dbReference type="Gene3D" id="3.30.40.10">
    <property type="entry name" value="Zinc/RING finger domain, C3HC4 (zinc finger)"/>
    <property type="match status" value="1"/>
</dbReference>
<proteinExistence type="predicted"/>
<keyword evidence="1 3" id="KW-0863">Zinc-finger</keyword>
<keyword evidence="1 3" id="KW-0479">Metal-binding</keyword>
<dbReference type="EMBL" id="JAIWYP010000011">
    <property type="protein sequence ID" value="KAH3733194.1"/>
    <property type="molecule type" value="Genomic_DNA"/>
</dbReference>
<evidence type="ECO:0000259" key="4">
    <source>
        <dbReference type="PROSITE" id="PS50089"/>
    </source>
</evidence>
<dbReference type="InterPro" id="IPR001841">
    <property type="entry name" value="Znf_RING"/>
</dbReference>
<evidence type="ECO:0000313" key="6">
    <source>
        <dbReference type="Proteomes" id="UP000828390"/>
    </source>
</evidence>
<organism evidence="5 6">
    <name type="scientific">Dreissena polymorpha</name>
    <name type="common">Zebra mussel</name>
    <name type="synonym">Mytilus polymorpha</name>
    <dbReference type="NCBI Taxonomy" id="45954"/>
    <lineage>
        <taxon>Eukaryota</taxon>
        <taxon>Metazoa</taxon>
        <taxon>Spiralia</taxon>
        <taxon>Lophotrochozoa</taxon>
        <taxon>Mollusca</taxon>
        <taxon>Bivalvia</taxon>
        <taxon>Autobranchia</taxon>
        <taxon>Heteroconchia</taxon>
        <taxon>Euheterodonta</taxon>
        <taxon>Imparidentia</taxon>
        <taxon>Neoheterodontei</taxon>
        <taxon>Myida</taxon>
        <taxon>Dreissenoidea</taxon>
        <taxon>Dreissenidae</taxon>
        <taxon>Dreissena</taxon>
    </lineage>
</organism>
<feature type="domain" description="RING-type" evidence="4">
    <location>
        <begin position="116"/>
        <end position="150"/>
    </location>
</feature>
<gene>
    <name evidence="5" type="ORF">DPMN_039619</name>
</gene>
<evidence type="ECO:0000256" key="1">
    <source>
        <dbReference type="ARBA" id="ARBA00022771"/>
    </source>
</evidence>
<dbReference type="SUPFAM" id="SSF57850">
    <property type="entry name" value="RING/U-box"/>
    <property type="match status" value="1"/>
</dbReference>
<comment type="caution">
    <text evidence="5">The sequence shown here is derived from an EMBL/GenBank/DDBJ whole genome shotgun (WGS) entry which is preliminary data.</text>
</comment>
<name>A0A9D4HUF4_DREPO</name>
<dbReference type="InterPro" id="IPR013083">
    <property type="entry name" value="Znf_RING/FYVE/PHD"/>
</dbReference>
<reference evidence="5" key="2">
    <citation type="submission" date="2020-11" db="EMBL/GenBank/DDBJ databases">
        <authorList>
            <person name="McCartney M.A."/>
            <person name="Auch B."/>
            <person name="Kono T."/>
            <person name="Mallez S."/>
            <person name="Becker A."/>
            <person name="Gohl D.M."/>
            <person name="Silverstein K.A.T."/>
            <person name="Koren S."/>
            <person name="Bechman K.B."/>
            <person name="Herman A."/>
            <person name="Abrahante J.E."/>
            <person name="Garbe J."/>
        </authorList>
    </citation>
    <scope>NUCLEOTIDE SEQUENCE</scope>
    <source>
        <strain evidence="5">Duluth1</strain>
        <tissue evidence="5">Whole animal</tissue>
    </source>
</reference>
<dbReference type="Pfam" id="PF13920">
    <property type="entry name" value="zf-C3HC4_3"/>
    <property type="match status" value="1"/>
</dbReference>
<sequence>MNILNQETTSGQNDEMNGAMAAVTIDDRLVQTILEKHRHMITYDMGFPVDDVRNAVLELVQQGTGDPDIEEIVTRMEVIRERKSLDENLIAQPPPCPQSTETLMEQNQRLKSILLCHICHKNQINALFLPCTHHKYCVECTKVNDRCPDCGRPIKERIRTFIG</sequence>
<evidence type="ECO:0000256" key="2">
    <source>
        <dbReference type="ARBA" id="ARBA00022833"/>
    </source>
</evidence>
<reference evidence="5" key="1">
    <citation type="journal article" date="2019" name="bioRxiv">
        <title>The Genome of the Zebra Mussel, Dreissena polymorpha: A Resource for Invasive Species Research.</title>
        <authorList>
            <person name="McCartney M.A."/>
            <person name="Auch B."/>
            <person name="Kono T."/>
            <person name="Mallez S."/>
            <person name="Zhang Y."/>
            <person name="Obille A."/>
            <person name="Becker A."/>
            <person name="Abrahante J.E."/>
            <person name="Garbe J."/>
            <person name="Badalamenti J.P."/>
            <person name="Herman A."/>
            <person name="Mangelson H."/>
            <person name="Liachko I."/>
            <person name="Sullivan S."/>
            <person name="Sone E.D."/>
            <person name="Koren S."/>
            <person name="Silverstein K.A.T."/>
            <person name="Beckman K.B."/>
            <person name="Gohl D.M."/>
        </authorList>
    </citation>
    <scope>NUCLEOTIDE SEQUENCE</scope>
    <source>
        <strain evidence="5">Duluth1</strain>
        <tissue evidence="5">Whole animal</tissue>
    </source>
</reference>
<evidence type="ECO:0000256" key="3">
    <source>
        <dbReference type="PROSITE-ProRule" id="PRU00175"/>
    </source>
</evidence>
<dbReference type="Proteomes" id="UP000828390">
    <property type="component" value="Unassembled WGS sequence"/>
</dbReference>
<keyword evidence="2" id="KW-0862">Zinc</keyword>
<accession>A0A9D4HUF4</accession>
<dbReference type="AlphaFoldDB" id="A0A9D4HUF4"/>
<keyword evidence="6" id="KW-1185">Reference proteome</keyword>
<dbReference type="PROSITE" id="PS50089">
    <property type="entry name" value="ZF_RING_2"/>
    <property type="match status" value="1"/>
</dbReference>
<protein>
    <recommendedName>
        <fullName evidence="4">RING-type domain-containing protein</fullName>
    </recommendedName>
</protein>
<evidence type="ECO:0000313" key="5">
    <source>
        <dbReference type="EMBL" id="KAH3733194.1"/>
    </source>
</evidence>
<dbReference type="GO" id="GO:0008270">
    <property type="term" value="F:zinc ion binding"/>
    <property type="evidence" value="ECO:0007669"/>
    <property type="project" value="UniProtKB-KW"/>
</dbReference>